<dbReference type="PANTHER" id="PTHR22930">
    <property type="match status" value="1"/>
</dbReference>
<sequence length="89" mass="9869">QPGIPARLLGDAAYPFLPNLLTPIPRPRQNGAADEGLINTYNTCHSSTRFFCEQSFGVLKSRWRSLHTGIRLQQVQATKVIEAAVVLHN</sequence>
<keyword evidence="6" id="KW-0378">Hydrolase</keyword>
<dbReference type="AlphaFoldDB" id="C5K650"/>
<dbReference type="PANTHER" id="PTHR22930:SF85">
    <property type="entry name" value="GH03217P-RELATED"/>
    <property type="match status" value="1"/>
</dbReference>
<comment type="subcellular location">
    <subcellularLocation>
        <location evidence="2">Nucleus</location>
    </subcellularLocation>
</comment>
<dbReference type="InParanoid" id="C5K650"/>
<dbReference type="GO" id="GO:0004518">
    <property type="term" value="F:nuclease activity"/>
    <property type="evidence" value="ECO:0007669"/>
    <property type="project" value="UniProtKB-KW"/>
</dbReference>
<dbReference type="GO" id="GO:0016787">
    <property type="term" value="F:hydrolase activity"/>
    <property type="evidence" value="ECO:0007669"/>
    <property type="project" value="UniProtKB-KW"/>
</dbReference>
<reference evidence="9 10" key="1">
    <citation type="submission" date="2008-07" db="EMBL/GenBank/DDBJ databases">
        <authorList>
            <person name="El-Sayed N."/>
            <person name="Caler E."/>
            <person name="Inman J."/>
            <person name="Amedeo P."/>
            <person name="Hass B."/>
            <person name="Wortman J."/>
        </authorList>
    </citation>
    <scope>NUCLEOTIDE SEQUENCE [LARGE SCALE GENOMIC DNA]</scope>
    <source>
        <strain evidence="10">ATCC 50983 / TXsc</strain>
    </source>
</reference>
<comment type="cofactor">
    <cofactor evidence="1">
        <name>a divalent metal cation</name>
        <dbReference type="ChEBI" id="CHEBI:60240"/>
    </cofactor>
</comment>
<dbReference type="Proteomes" id="UP000007800">
    <property type="component" value="Unassembled WGS sequence"/>
</dbReference>
<evidence type="ECO:0000256" key="7">
    <source>
        <dbReference type="ARBA" id="ARBA00023242"/>
    </source>
</evidence>
<keyword evidence="4" id="KW-0540">Nuclease</keyword>
<dbReference type="GO" id="GO:0046872">
    <property type="term" value="F:metal ion binding"/>
    <property type="evidence" value="ECO:0007669"/>
    <property type="project" value="UniProtKB-KW"/>
</dbReference>
<evidence type="ECO:0000259" key="8">
    <source>
        <dbReference type="Pfam" id="PF13359"/>
    </source>
</evidence>
<keyword evidence="7" id="KW-0539">Nucleus</keyword>
<gene>
    <name evidence="9" type="ORF">Pmar_PMAR007365</name>
</gene>
<dbReference type="OrthoDB" id="2430314at2759"/>
<accession>C5K650</accession>
<dbReference type="EMBL" id="GG670840">
    <property type="protein sequence ID" value="EER20080.1"/>
    <property type="molecule type" value="Genomic_DNA"/>
</dbReference>
<feature type="domain" description="DDE Tnp4" evidence="8">
    <location>
        <begin position="7"/>
        <end position="89"/>
    </location>
</feature>
<feature type="non-terminal residue" evidence="9">
    <location>
        <position position="1"/>
    </location>
</feature>
<dbReference type="InterPro" id="IPR045249">
    <property type="entry name" value="HARBI1-like"/>
</dbReference>
<dbReference type="GO" id="GO:0005634">
    <property type="term" value="C:nucleus"/>
    <property type="evidence" value="ECO:0007669"/>
    <property type="project" value="UniProtKB-SubCell"/>
</dbReference>
<name>C5K650_PERM5</name>
<evidence type="ECO:0000256" key="5">
    <source>
        <dbReference type="ARBA" id="ARBA00022723"/>
    </source>
</evidence>
<keyword evidence="5" id="KW-0479">Metal-binding</keyword>
<evidence type="ECO:0000256" key="1">
    <source>
        <dbReference type="ARBA" id="ARBA00001968"/>
    </source>
</evidence>
<evidence type="ECO:0000313" key="9">
    <source>
        <dbReference type="EMBL" id="EER20080.1"/>
    </source>
</evidence>
<keyword evidence="10" id="KW-1185">Reference proteome</keyword>
<organism evidence="10">
    <name type="scientific">Perkinsus marinus (strain ATCC 50983 / TXsc)</name>
    <dbReference type="NCBI Taxonomy" id="423536"/>
    <lineage>
        <taxon>Eukaryota</taxon>
        <taxon>Sar</taxon>
        <taxon>Alveolata</taxon>
        <taxon>Perkinsozoa</taxon>
        <taxon>Perkinsea</taxon>
        <taxon>Perkinsida</taxon>
        <taxon>Perkinsidae</taxon>
        <taxon>Perkinsus</taxon>
    </lineage>
</organism>
<dbReference type="RefSeq" id="XP_002788284.1">
    <property type="nucleotide sequence ID" value="XM_002788238.1"/>
</dbReference>
<evidence type="ECO:0000256" key="6">
    <source>
        <dbReference type="ARBA" id="ARBA00022801"/>
    </source>
</evidence>
<proteinExistence type="inferred from homology"/>
<protein>
    <recommendedName>
        <fullName evidence="8">DDE Tnp4 domain-containing protein</fullName>
    </recommendedName>
</protein>
<evidence type="ECO:0000256" key="4">
    <source>
        <dbReference type="ARBA" id="ARBA00022722"/>
    </source>
</evidence>
<dbReference type="InterPro" id="IPR027806">
    <property type="entry name" value="HARBI1_dom"/>
</dbReference>
<comment type="similarity">
    <text evidence="3">Belongs to the HARBI1 family.</text>
</comment>
<feature type="non-terminal residue" evidence="9">
    <location>
        <position position="89"/>
    </location>
</feature>
<evidence type="ECO:0000313" key="10">
    <source>
        <dbReference type="Proteomes" id="UP000007800"/>
    </source>
</evidence>
<dbReference type="Pfam" id="PF13359">
    <property type="entry name" value="DDE_Tnp_4"/>
    <property type="match status" value="1"/>
</dbReference>
<evidence type="ECO:0000256" key="2">
    <source>
        <dbReference type="ARBA" id="ARBA00004123"/>
    </source>
</evidence>
<evidence type="ECO:0000256" key="3">
    <source>
        <dbReference type="ARBA" id="ARBA00006958"/>
    </source>
</evidence>
<dbReference type="GeneID" id="9059066"/>